<comment type="caution">
    <text evidence="4">The sequence shown here is derived from an EMBL/GenBank/DDBJ whole genome shotgun (WGS) entry which is preliminary data.</text>
</comment>
<keyword evidence="2" id="KW-0812">Transmembrane</keyword>
<dbReference type="InterPro" id="IPR008258">
    <property type="entry name" value="Transglycosylase_SLT_dom_1"/>
</dbReference>
<gene>
    <name evidence="4" type="ORF">GCM10019016_044150</name>
</gene>
<feature type="transmembrane region" description="Helical" evidence="2">
    <location>
        <begin position="6"/>
        <end position="30"/>
    </location>
</feature>
<dbReference type="InterPro" id="IPR023346">
    <property type="entry name" value="Lysozyme-like_dom_sf"/>
</dbReference>
<dbReference type="Gene3D" id="1.10.530.10">
    <property type="match status" value="1"/>
</dbReference>
<feature type="domain" description="Transglycosylase SLT" evidence="3">
    <location>
        <begin position="67"/>
        <end position="160"/>
    </location>
</feature>
<accession>A0ABP6TS12</accession>
<organism evidence="4 5">
    <name type="scientific">Streptomyces prasinosporus</name>
    <dbReference type="NCBI Taxonomy" id="68256"/>
    <lineage>
        <taxon>Bacteria</taxon>
        <taxon>Bacillati</taxon>
        <taxon>Actinomycetota</taxon>
        <taxon>Actinomycetes</taxon>
        <taxon>Kitasatosporales</taxon>
        <taxon>Streptomycetaceae</taxon>
        <taxon>Streptomyces</taxon>
        <taxon>Streptomyces albogriseolus group</taxon>
    </lineage>
</organism>
<name>A0ABP6TS12_9ACTN</name>
<dbReference type="PANTHER" id="PTHR37423:SF2">
    <property type="entry name" value="MEMBRANE-BOUND LYTIC MUREIN TRANSGLYCOSYLASE C"/>
    <property type="match status" value="1"/>
</dbReference>
<evidence type="ECO:0000256" key="1">
    <source>
        <dbReference type="SAM" id="MobiDB-lite"/>
    </source>
</evidence>
<dbReference type="Pfam" id="PF01464">
    <property type="entry name" value="SLT"/>
    <property type="match status" value="1"/>
</dbReference>
<evidence type="ECO:0000256" key="2">
    <source>
        <dbReference type="SAM" id="Phobius"/>
    </source>
</evidence>
<dbReference type="PANTHER" id="PTHR37423">
    <property type="entry name" value="SOLUBLE LYTIC MUREIN TRANSGLYCOSYLASE-RELATED"/>
    <property type="match status" value="1"/>
</dbReference>
<sequence length="236" mass="24796">MRKVWIAATIAVSSALAFVMLLVVGVYVVAGNVVNGVGRRGGEGARQGDRAGRVPGARAEWGNLCPAINPALLAAQLYQESGFNPRAQSHAAAQGIAQFIPGTWATHGIDGDGDGDRDVWDPKDAIPSAATYDCTLASYVKDVPGNLTENMLASYNAGGLCGDQVPGACRRTRRPGTTSSGSPRWRRASPRPVGPRRPLPAGRRRHRLRAEEARHAPICGAATAPLTRGDASTARV</sequence>
<dbReference type="EMBL" id="BAAAXF010000030">
    <property type="protein sequence ID" value="GAA3497314.1"/>
    <property type="molecule type" value="Genomic_DNA"/>
</dbReference>
<dbReference type="Proteomes" id="UP001501455">
    <property type="component" value="Unassembled WGS sequence"/>
</dbReference>
<keyword evidence="5" id="KW-1185">Reference proteome</keyword>
<protein>
    <recommendedName>
        <fullName evidence="3">Transglycosylase SLT domain-containing protein</fullName>
    </recommendedName>
</protein>
<evidence type="ECO:0000313" key="5">
    <source>
        <dbReference type="Proteomes" id="UP001501455"/>
    </source>
</evidence>
<dbReference type="CDD" id="cd13399">
    <property type="entry name" value="Slt35-like"/>
    <property type="match status" value="1"/>
</dbReference>
<evidence type="ECO:0000313" key="4">
    <source>
        <dbReference type="EMBL" id="GAA3497314.1"/>
    </source>
</evidence>
<keyword evidence="2" id="KW-0472">Membrane</keyword>
<evidence type="ECO:0000259" key="3">
    <source>
        <dbReference type="Pfam" id="PF01464"/>
    </source>
</evidence>
<keyword evidence="2" id="KW-1133">Transmembrane helix</keyword>
<reference evidence="5" key="1">
    <citation type="journal article" date="2019" name="Int. J. Syst. Evol. Microbiol.">
        <title>The Global Catalogue of Microorganisms (GCM) 10K type strain sequencing project: providing services to taxonomists for standard genome sequencing and annotation.</title>
        <authorList>
            <consortium name="The Broad Institute Genomics Platform"/>
            <consortium name="The Broad Institute Genome Sequencing Center for Infectious Disease"/>
            <person name="Wu L."/>
            <person name="Ma J."/>
        </authorList>
    </citation>
    <scope>NUCLEOTIDE SEQUENCE [LARGE SCALE GENOMIC DNA]</scope>
    <source>
        <strain evidence="5">JCM 4816</strain>
    </source>
</reference>
<proteinExistence type="predicted"/>
<feature type="region of interest" description="Disordered" evidence="1">
    <location>
        <begin position="168"/>
        <end position="236"/>
    </location>
</feature>
<dbReference type="SUPFAM" id="SSF53955">
    <property type="entry name" value="Lysozyme-like"/>
    <property type="match status" value="1"/>
</dbReference>